<dbReference type="Proteomes" id="UP000502415">
    <property type="component" value="Chromosome"/>
</dbReference>
<keyword evidence="3" id="KW-1185">Reference proteome</keyword>
<dbReference type="EMBL" id="CP051685">
    <property type="protein sequence ID" value="QJE00463.1"/>
    <property type="molecule type" value="Genomic_DNA"/>
</dbReference>
<proteinExistence type="predicted"/>
<sequence length="427" mass="44320">MSLFPAPSDATPNALSGSNQVGVREFNERILLHAIRVHGSLPKAELARLTRLSTQAVSVIVERLLEEGMVQRLAARRGAVGQPSRPIALRPDAAYALGVAIGRRRLDVLLLDFGGAPRWRGGVDYASPRVEAVFAAIGAQLGRVHAFLGEADARRIAGVGLAAPLSFGGWREQLQMAAQDADAWARTDLRQRLQDMTPLPVSFAKDTAAAGMAELATGRGRGLRTYLYVFVDTLVGGSLVIDGQPHGGLHGNAGALASLPLGLHGASGGPGLGAGADGRVGQLLEAASLLALEGMLLDAGLAAFDCMDERLPGGPAAEVVRRWIARAADALAYAACSAACLLDLEGVVVDGALGRTLLHELLQATQAALERYGWQGVARPRLHAGEAGADAKATGAAWLPLHAHFAPAHGLFLKAAVPGARAVGKNT</sequence>
<dbReference type="GO" id="GO:0019262">
    <property type="term" value="P:N-acetylneuraminate catabolic process"/>
    <property type="evidence" value="ECO:0007669"/>
    <property type="project" value="TreeGrafter"/>
</dbReference>
<evidence type="ECO:0000313" key="3">
    <source>
        <dbReference type="Proteomes" id="UP000502415"/>
    </source>
</evidence>
<evidence type="ECO:0000313" key="2">
    <source>
        <dbReference type="EMBL" id="QJE00463.1"/>
    </source>
</evidence>
<evidence type="ECO:0000259" key="1">
    <source>
        <dbReference type="Pfam" id="PF12802"/>
    </source>
</evidence>
<dbReference type="Pfam" id="PF12802">
    <property type="entry name" value="MarR_2"/>
    <property type="match status" value="1"/>
</dbReference>
<dbReference type="InterPro" id="IPR036390">
    <property type="entry name" value="WH_DNA-bd_sf"/>
</dbReference>
<dbReference type="InterPro" id="IPR043129">
    <property type="entry name" value="ATPase_NBD"/>
</dbReference>
<dbReference type="InterPro" id="IPR036388">
    <property type="entry name" value="WH-like_DNA-bd_sf"/>
</dbReference>
<name>A0A7Z2ZSF8_9BURK</name>
<reference evidence="2 3" key="1">
    <citation type="submission" date="2020-04" db="EMBL/GenBank/DDBJ databases">
        <title>Genome sequencing of novel species.</title>
        <authorList>
            <person name="Heo J."/>
            <person name="Kim S.-J."/>
            <person name="Kim J.-S."/>
            <person name="Hong S.-B."/>
            <person name="Kwon S.-W."/>
        </authorList>
    </citation>
    <scope>NUCLEOTIDE SEQUENCE [LARGE SCALE GENOMIC DNA]</scope>
    <source>
        <strain evidence="2 3">GN2-R2</strain>
    </source>
</reference>
<protein>
    <submittedName>
        <fullName evidence="2">ROK family transcriptional regulator</fullName>
    </submittedName>
</protein>
<dbReference type="Gene3D" id="1.10.10.10">
    <property type="entry name" value="Winged helix-like DNA-binding domain superfamily/Winged helix DNA-binding domain"/>
    <property type="match status" value="1"/>
</dbReference>
<dbReference type="GO" id="GO:0009384">
    <property type="term" value="F:N-acylmannosamine kinase activity"/>
    <property type="evidence" value="ECO:0007669"/>
    <property type="project" value="TreeGrafter"/>
</dbReference>
<dbReference type="PANTHER" id="PTHR18964:SF169">
    <property type="entry name" value="N-ACETYLMANNOSAMINE KINASE"/>
    <property type="match status" value="1"/>
</dbReference>
<dbReference type="AlphaFoldDB" id="A0A7Z2ZSF8"/>
<dbReference type="SUPFAM" id="SSF46785">
    <property type="entry name" value="Winged helix' DNA-binding domain"/>
    <property type="match status" value="1"/>
</dbReference>
<feature type="domain" description="HTH marR-type" evidence="1">
    <location>
        <begin position="30"/>
        <end position="75"/>
    </location>
</feature>
<dbReference type="Gene3D" id="3.30.420.40">
    <property type="match status" value="2"/>
</dbReference>
<dbReference type="KEGG" id="mfy:HH212_10895"/>
<dbReference type="SUPFAM" id="SSF53067">
    <property type="entry name" value="Actin-like ATPase domain"/>
    <property type="match status" value="1"/>
</dbReference>
<dbReference type="InterPro" id="IPR000835">
    <property type="entry name" value="HTH_MarR-typ"/>
</dbReference>
<dbReference type="CDD" id="cd23763">
    <property type="entry name" value="ASKHA_ATPase_ROK"/>
    <property type="match status" value="1"/>
</dbReference>
<gene>
    <name evidence="2" type="ORF">HH212_10895</name>
</gene>
<accession>A0A7Z2ZSF8</accession>
<dbReference type="Pfam" id="PF00480">
    <property type="entry name" value="ROK"/>
    <property type="match status" value="1"/>
</dbReference>
<dbReference type="PANTHER" id="PTHR18964">
    <property type="entry name" value="ROK (REPRESSOR, ORF, KINASE) FAMILY"/>
    <property type="match status" value="1"/>
</dbReference>
<dbReference type="RefSeq" id="WP_170202495.1">
    <property type="nucleotide sequence ID" value="NZ_CP051685.1"/>
</dbReference>
<dbReference type="GO" id="GO:0003700">
    <property type="term" value="F:DNA-binding transcription factor activity"/>
    <property type="evidence" value="ECO:0007669"/>
    <property type="project" value="InterPro"/>
</dbReference>
<organism evidence="2 3">
    <name type="scientific">Massilia forsythiae</name>
    <dbReference type="NCBI Taxonomy" id="2728020"/>
    <lineage>
        <taxon>Bacteria</taxon>
        <taxon>Pseudomonadati</taxon>
        <taxon>Pseudomonadota</taxon>
        <taxon>Betaproteobacteria</taxon>
        <taxon>Burkholderiales</taxon>
        <taxon>Oxalobacteraceae</taxon>
        <taxon>Telluria group</taxon>
        <taxon>Massilia</taxon>
    </lineage>
</organism>
<dbReference type="InterPro" id="IPR000600">
    <property type="entry name" value="ROK"/>
</dbReference>